<feature type="compositionally biased region" description="Polar residues" evidence="1">
    <location>
        <begin position="139"/>
        <end position="166"/>
    </location>
</feature>
<evidence type="ECO:0000256" key="1">
    <source>
        <dbReference type="SAM" id="MobiDB-lite"/>
    </source>
</evidence>
<feature type="compositionally biased region" description="Polar residues" evidence="1">
    <location>
        <begin position="362"/>
        <end position="371"/>
    </location>
</feature>
<feature type="region of interest" description="Disordered" evidence="1">
    <location>
        <begin position="137"/>
        <end position="166"/>
    </location>
</feature>
<accession>A0ABR4B5V8</accession>
<name>A0ABR4B5V8_9LECA</name>
<gene>
    <name evidence="2" type="ORF">ABVK25_006479</name>
</gene>
<proteinExistence type="predicted"/>
<feature type="compositionally biased region" description="Basic and acidic residues" evidence="1">
    <location>
        <begin position="507"/>
        <end position="532"/>
    </location>
</feature>
<feature type="compositionally biased region" description="Basic and acidic residues" evidence="1">
    <location>
        <begin position="214"/>
        <end position="226"/>
    </location>
</feature>
<feature type="compositionally biased region" description="Acidic residues" evidence="1">
    <location>
        <begin position="375"/>
        <end position="385"/>
    </location>
</feature>
<feature type="compositionally biased region" description="Polar residues" evidence="1">
    <location>
        <begin position="227"/>
        <end position="237"/>
    </location>
</feature>
<feature type="compositionally biased region" description="Basic and acidic residues" evidence="1">
    <location>
        <begin position="325"/>
        <end position="336"/>
    </location>
</feature>
<comment type="caution">
    <text evidence="2">The sequence shown here is derived from an EMBL/GenBank/DDBJ whole genome shotgun (WGS) entry which is preliminary data.</text>
</comment>
<dbReference type="Proteomes" id="UP001590951">
    <property type="component" value="Unassembled WGS sequence"/>
</dbReference>
<feature type="compositionally biased region" description="Polar residues" evidence="1">
    <location>
        <begin position="551"/>
        <end position="560"/>
    </location>
</feature>
<reference evidence="2 3" key="1">
    <citation type="submission" date="2024-09" db="EMBL/GenBank/DDBJ databases">
        <title>Rethinking Asexuality: The Enigmatic Case of Functional Sexual Genes in Lepraria (Stereocaulaceae).</title>
        <authorList>
            <person name="Doellman M."/>
            <person name="Sun Y."/>
            <person name="Barcenas-Pena A."/>
            <person name="Lumbsch H.T."/>
            <person name="Grewe F."/>
        </authorList>
    </citation>
    <scope>NUCLEOTIDE SEQUENCE [LARGE SCALE GENOMIC DNA]</scope>
    <source>
        <strain evidence="2 3">Grewe 0041</strain>
    </source>
</reference>
<feature type="region of interest" description="Disordered" evidence="1">
    <location>
        <begin position="186"/>
        <end position="237"/>
    </location>
</feature>
<evidence type="ECO:0000313" key="2">
    <source>
        <dbReference type="EMBL" id="KAL2053155.1"/>
    </source>
</evidence>
<protein>
    <recommendedName>
        <fullName evidence="4">Telomeric single stranded DNA binding POT1/Cdc13 domain-containing protein</fullName>
    </recommendedName>
</protein>
<organism evidence="2 3">
    <name type="scientific">Lepraria finkii</name>
    <dbReference type="NCBI Taxonomy" id="1340010"/>
    <lineage>
        <taxon>Eukaryota</taxon>
        <taxon>Fungi</taxon>
        <taxon>Dikarya</taxon>
        <taxon>Ascomycota</taxon>
        <taxon>Pezizomycotina</taxon>
        <taxon>Lecanoromycetes</taxon>
        <taxon>OSLEUM clade</taxon>
        <taxon>Lecanoromycetidae</taxon>
        <taxon>Lecanorales</taxon>
        <taxon>Lecanorineae</taxon>
        <taxon>Stereocaulaceae</taxon>
        <taxon>Lepraria</taxon>
    </lineage>
</organism>
<feature type="region of interest" description="Disordered" evidence="1">
    <location>
        <begin position="263"/>
        <end position="489"/>
    </location>
</feature>
<keyword evidence="3" id="KW-1185">Reference proteome</keyword>
<sequence>MASVNTLSIAQLQPGLDPDSTSVTGIVTLIWPYASSTRTLSLLLVEPDFRLRRHRGQVRVHFHGSSAKALSRAGVSSGDQLLLNLTGVQWAKDTFTASTPGKGIEWELRYGERAVLQIQRANQEAILLDIDHPSLSPELPTQISTPRQSPPYNSHIPTTTRKAQLNSQAWDSPAFLRRSHFSSSNYDPFAEEEFPDNDRRKKTKFGRGSGQWRFAERTPSPDKEPDTSTLGTTSPSELQVHEKVIERGVIPLTQKVLNEAMDREQTAQGTTGEVNKVGAMGPPSPPTTNFEPAESEVCKEIPPVEQAPPAASSPSVYSSFVASESDQKSDEQDKEGSQLGNNDAGMFSGPASDFGLDGSVFSRAQQTSKTAPDSEYVEEIEEPGDTEQKLETNHGLEISMPAEVNDEEGSHEAGDLPSTIKESAHEFMIIDGSDSEQDAQQIPSSPVSSSDQLDAQPRDDFVSSEDEGSSENEAPHLSIDETPLEEMKELTAIMQQRENSHELEVIRFQEMPEQHAGRPTEFMESKQSKVEIIDLGSEDDEEVSGRPTSPEAGSQDSLSPKSDLADSPTSNKDSTAILPIGASPLDGQKSAENWASSPPAVGDAQKLYSDRALLMISRQSKRKPRSQNCQR</sequence>
<feature type="region of interest" description="Disordered" evidence="1">
    <location>
        <begin position="507"/>
        <end position="602"/>
    </location>
</feature>
<evidence type="ECO:0000313" key="3">
    <source>
        <dbReference type="Proteomes" id="UP001590951"/>
    </source>
</evidence>
<evidence type="ECO:0008006" key="4">
    <source>
        <dbReference type="Google" id="ProtNLM"/>
    </source>
</evidence>
<feature type="compositionally biased region" description="Polar residues" evidence="1">
    <location>
        <begin position="438"/>
        <end position="453"/>
    </location>
</feature>
<dbReference type="EMBL" id="JBHFEH010000022">
    <property type="protein sequence ID" value="KAL2053155.1"/>
    <property type="molecule type" value="Genomic_DNA"/>
</dbReference>
<feature type="compositionally biased region" description="Low complexity" evidence="1">
    <location>
        <begin position="303"/>
        <end position="324"/>
    </location>
</feature>